<name>A0ABX7PCC9_9BACT</name>
<dbReference type="Gene3D" id="2.40.30.10">
    <property type="entry name" value="Translation factors"/>
    <property type="match status" value="1"/>
</dbReference>
<dbReference type="Pfam" id="PF08021">
    <property type="entry name" value="FAD_binding_9"/>
    <property type="match status" value="1"/>
</dbReference>
<dbReference type="InterPro" id="IPR039261">
    <property type="entry name" value="FNR_nucleotide-bd"/>
</dbReference>
<dbReference type="InterPro" id="IPR013113">
    <property type="entry name" value="SIP_FAD-bd"/>
</dbReference>
<feature type="domain" description="FAD-binding FR-type" evidence="2">
    <location>
        <begin position="1"/>
        <end position="121"/>
    </location>
</feature>
<dbReference type="PANTHER" id="PTHR30157">
    <property type="entry name" value="FERRIC REDUCTASE, NADPH-DEPENDENT"/>
    <property type="match status" value="1"/>
</dbReference>
<evidence type="ECO:0000259" key="2">
    <source>
        <dbReference type="PROSITE" id="PS51384"/>
    </source>
</evidence>
<organism evidence="3 4">
    <name type="scientific">Pyxidicoccus parkwayensis</name>
    <dbReference type="NCBI Taxonomy" id="2813578"/>
    <lineage>
        <taxon>Bacteria</taxon>
        <taxon>Pseudomonadati</taxon>
        <taxon>Myxococcota</taxon>
        <taxon>Myxococcia</taxon>
        <taxon>Myxococcales</taxon>
        <taxon>Cystobacterineae</taxon>
        <taxon>Myxococcaceae</taxon>
        <taxon>Pyxidicoccus</taxon>
    </lineage>
</organism>
<dbReference type="Pfam" id="PF04954">
    <property type="entry name" value="SIP"/>
    <property type="match status" value="1"/>
</dbReference>
<evidence type="ECO:0000313" key="4">
    <source>
        <dbReference type="Proteomes" id="UP000662747"/>
    </source>
</evidence>
<dbReference type="PROSITE" id="PS51384">
    <property type="entry name" value="FAD_FR"/>
    <property type="match status" value="1"/>
</dbReference>
<protein>
    <submittedName>
        <fullName evidence="3">Siderophore-interacting protein</fullName>
    </submittedName>
</protein>
<dbReference type="EMBL" id="CP071090">
    <property type="protein sequence ID" value="QSQ28124.1"/>
    <property type="molecule type" value="Genomic_DNA"/>
</dbReference>
<keyword evidence="4" id="KW-1185">Reference proteome</keyword>
<dbReference type="InterPro" id="IPR017938">
    <property type="entry name" value="Riboflavin_synthase-like_b-brl"/>
</dbReference>
<dbReference type="InterPro" id="IPR039374">
    <property type="entry name" value="SIP_fam"/>
</dbReference>
<reference evidence="3 4" key="1">
    <citation type="submission" date="2021-02" db="EMBL/GenBank/DDBJ databases">
        <title>De Novo genome assembly of isolated myxobacteria.</title>
        <authorList>
            <person name="Stevens D.C."/>
        </authorList>
    </citation>
    <scope>NUCLEOTIDE SEQUENCE [LARGE SCALE GENOMIC DNA]</scope>
    <source>
        <strain evidence="4">SCPEA02</strain>
    </source>
</reference>
<dbReference type="PANTHER" id="PTHR30157:SF0">
    <property type="entry name" value="NADPH-DEPENDENT FERRIC-CHELATE REDUCTASE"/>
    <property type="match status" value="1"/>
</dbReference>
<sequence>MLEVRRTTRLTPHMVRVTLGGEDLVGFDSPSADDHVKLLIPNPGELKPAVPTMGPHGVVFPQGVTRPATRDYTPRRYDAVAGELDLDFVLHGTGPGTTWASNAKPGDFICVAGPRGSLMIADDFDWYLFAADPSGLPSVSRRLEELPASARAIVLLEVGGASEEVPLHTRARLELTWLHRNGAAPGATSLLEQAVRGLTLPPGDGFVWAAGESNAMRNIRDYFVNERGIHKPWVRVTGYWKRGVADHEEPHD</sequence>
<dbReference type="InterPro" id="IPR007037">
    <property type="entry name" value="SIP_rossman_dom"/>
</dbReference>
<accession>A0ABX7PCC9</accession>
<dbReference type="InterPro" id="IPR017927">
    <property type="entry name" value="FAD-bd_FR_type"/>
</dbReference>
<dbReference type="Proteomes" id="UP000662747">
    <property type="component" value="Chromosome"/>
</dbReference>
<gene>
    <name evidence="3" type="ORF">JY651_16170</name>
</gene>
<dbReference type="Gene3D" id="3.40.50.80">
    <property type="entry name" value="Nucleotide-binding domain of ferredoxin-NADP reductase (FNR) module"/>
    <property type="match status" value="1"/>
</dbReference>
<proteinExistence type="inferred from homology"/>
<evidence type="ECO:0000256" key="1">
    <source>
        <dbReference type="ARBA" id="ARBA00035644"/>
    </source>
</evidence>
<dbReference type="SUPFAM" id="SSF63380">
    <property type="entry name" value="Riboflavin synthase domain-like"/>
    <property type="match status" value="1"/>
</dbReference>
<evidence type="ECO:0000313" key="3">
    <source>
        <dbReference type="EMBL" id="QSQ28124.1"/>
    </source>
</evidence>
<dbReference type="CDD" id="cd06193">
    <property type="entry name" value="siderophore_interacting"/>
    <property type="match status" value="1"/>
</dbReference>
<comment type="similarity">
    <text evidence="1">Belongs to the SIP oxidoreductase family.</text>
</comment>